<dbReference type="EMBL" id="JBHSMI010000067">
    <property type="protein sequence ID" value="MFC5407387.1"/>
    <property type="molecule type" value="Genomic_DNA"/>
</dbReference>
<dbReference type="Gene3D" id="3.10.450.50">
    <property type="match status" value="1"/>
</dbReference>
<evidence type="ECO:0000256" key="1">
    <source>
        <dbReference type="SAM" id="Phobius"/>
    </source>
</evidence>
<accession>A0ABW0I4G4</accession>
<dbReference type="SUPFAM" id="SSF54427">
    <property type="entry name" value="NTF2-like"/>
    <property type="match status" value="1"/>
</dbReference>
<sequence length="203" mass="22288">MYCAECGEKLVVSAIACPSCGTEIKSKPPAEEAIFEFAPAPVAAAFDSPASDPDPFAGLPQGRTFSLSTRAKVLILVLLAVGAALYLVLKFAGGGGGTQSTPEGAVKGFIKAAQAEKAEKMVAYAWWAESSDVRKQEIIKRYEEMFEADTLKIHDYEILSVKMEENYATVEYSMRVSQDHTEQTLKESFQLAKHDDKWYLDVF</sequence>
<comment type="caution">
    <text evidence="2">The sequence shown here is derived from an EMBL/GenBank/DDBJ whole genome shotgun (WGS) entry which is preliminary data.</text>
</comment>
<feature type="transmembrane region" description="Helical" evidence="1">
    <location>
        <begin position="73"/>
        <end position="92"/>
    </location>
</feature>
<name>A0ABW0I4G4_9BACL</name>
<dbReference type="RefSeq" id="WP_378140003.1">
    <property type="nucleotide sequence ID" value="NZ_JBHSMI010000067.1"/>
</dbReference>
<organism evidence="2 3">
    <name type="scientific">Cohnella soli</name>
    <dbReference type="NCBI Taxonomy" id="425005"/>
    <lineage>
        <taxon>Bacteria</taxon>
        <taxon>Bacillati</taxon>
        <taxon>Bacillota</taxon>
        <taxon>Bacilli</taxon>
        <taxon>Bacillales</taxon>
        <taxon>Paenibacillaceae</taxon>
        <taxon>Cohnella</taxon>
    </lineage>
</organism>
<keyword evidence="3" id="KW-1185">Reference proteome</keyword>
<evidence type="ECO:0008006" key="4">
    <source>
        <dbReference type="Google" id="ProtNLM"/>
    </source>
</evidence>
<dbReference type="Proteomes" id="UP001596113">
    <property type="component" value="Unassembled WGS sequence"/>
</dbReference>
<evidence type="ECO:0000313" key="2">
    <source>
        <dbReference type="EMBL" id="MFC5407387.1"/>
    </source>
</evidence>
<dbReference type="InterPro" id="IPR032710">
    <property type="entry name" value="NTF2-like_dom_sf"/>
</dbReference>
<evidence type="ECO:0000313" key="3">
    <source>
        <dbReference type="Proteomes" id="UP001596113"/>
    </source>
</evidence>
<reference evidence="3" key="1">
    <citation type="journal article" date="2019" name="Int. J. Syst. Evol. Microbiol.">
        <title>The Global Catalogue of Microorganisms (GCM) 10K type strain sequencing project: providing services to taxonomists for standard genome sequencing and annotation.</title>
        <authorList>
            <consortium name="The Broad Institute Genomics Platform"/>
            <consortium name="The Broad Institute Genome Sequencing Center for Infectious Disease"/>
            <person name="Wu L."/>
            <person name="Ma J."/>
        </authorList>
    </citation>
    <scope>NUCLEOTIDE SEQUENCE [LARGE SCALE GENOMIC DNA]</scope>
    <source>
        <strain evidence="3">CGMCC 1.18575</strain>
    </source>
</reference>
<protein>
    <recommendedName>
        <fullName evidence="4">Zinc ribbon domain-containing protein</fullName>
    </recommendedName>
</protein>
<keyword evidence="1" id="KW-0812">Transmembrane</keyword>
<keyword evidence="1" id="KW-1133">Transmembrane helix</keyword>
<gene>
    <name evidence="2" type="ORF">ACFPOF_32050</name>
</gene>
<proteinExistence type="predicted"/>
<keyword evidence="1" id="KW-0472">Membrane</keyword>